<dbReference type="Proteomes" id="UP000192872">
    <property type="component" value="Unassembled WGS sequence"/>
</dbReference>
<dbReference type="SUPFAM" id="SSF53187">
    <property type="entry name" value="Zn-dependent exopeptidases"/>
    <property type="match status" value="1"/>
</dbReference>
<dbReference type="AlphaFoldDB" id="A0A1W9HQU0"/>
<evidence type="ECO:0000259" key="4">
    <source>
        <dbReference type="Pfam" id="PF07687"/>
    </source>
</evidence>
<protein>
    <recommendedName>
        <fullName evidence="4">Peptidase M20 dimerisation domain-containing protein</fullName>
    </recommendedName>
</protein>
<dbReference type="NCBIfam" id="NF006053">
    <property type="entry name" value="PRK08201.1"/>
    <property type="match status" value="1"/>
</dbReference>
<evidence type="ECO:0000313" key="6">
    <source>
        <dbReference type="Proteomes" id="UP000192872"/>
    </source>
</evidence>
<dbReference type="RefSeq" id="WP_376799993.1">
    <property type="nucleotide sequence ID" value="NZ_DBNB01000008.1"/>
</dbReference>
<dbReference type="InterPro" id="IPR051458">
    <property type="entry name" value="Cyt/Met_Dipeptidase"/>
</dbReference>
<dbReference type="InterPro" id="IPR011650">
    <property type="entry name" value="Peptidase_M20_dimer"/>
</dbReference>
<dbReference type="PANTHER" id="PTHR43270">
    <property type="entry name" value="BETA-ALA-HIS DIPEPTIDASE"/>
    <property type="match status" value="1"/>
</dbReference>
<accession>A0A1W9HQU0</accession>
<organism evidence="5 6">
    <name type="scientific">Candidatus Raskinella chloraquaticus</name>
    <dbReference type="NCBI Taxonomy" id="1951219"/>
    <lineage>
        <taxon>Bacteria</taxon>
        <taxon>Pseudomonadati</taxon>
        <taxon>Pseudomonadota</taxon>
        <taxon>Alphaproteobacteria</taxon>
        <taxon>Hyphomicrobiales</taxon>
        <taxon>Phreatobacteraceae</taxon>
        <taxon>Candidatus Raskinella</taxon>
    </lineage>
</organism>
<dbReference type="STRING" id="1827387.A4S15_03050"/>
<dbReference type="InterPro" id="IPR002933">
    <property type="entry name" value="Peptidase_M20"/>
</dbReference>
<comment type="caution">
    <text evidence="5">The sequence shown here is derived from an EMBL/GenBank/DDBJ whole genome shotgun (WGS) entry which is preliminary data.</text>
</comment>
<evidence type="ECO:0000256" key="2">
    <source>
        <dbReference type="ARBA" id="ARBA00022723"/>
    </source>
</evidence>
<dbReference type="PANTHER" id="PTHR43270:SF12">
    <property type="entry name" value="SUCCINYL-DIAMINOPIMELATE DESUCCINYLASE"/>
    <property type="match status" value="1"/>
</dbReference>
<dbReference type="Gene3D" id="3.40.630.10">
    <property type="entry name" value="Zn peptidases"/>
    <property type="match status" value="1"/>
</dbReference>
<reference evidence="5 6" key="1">
    <citation type="journal article" date="2017" name="Water Res.">
        <title>Comammox in drinking water systems.</title>
        <authorList>
            <person name="Wang Y."/>
            <person name="Ma L."/>
            <person name="Mao Y."/>
            <person name="Jiang X."/>
            <person name="Xia Y."/>
            <person name="Yu K."/>
            <person name="Li B."/>
            <person name="Zhang T."/>
        </authorList>
    </citation>
    <scope>NUCLEOTIDE SEQUENCE [LARGE SCALE GENOMIC DNA]</scope>
    <source>
        <strain evidence="5">SG_bin8</strain>
    </source>
</reference>
<gene>
    <name evidence="5" type="ORF">A4S15_03050</name>
</gene>
<feature type="domain" description="Peptidase M20 dimerisation" evidence="4">
    <location>
        <begin position="201"/>
        <end position="358"/>
    </location>
</feature>
<keyword evidence="3" id="KW-0378">Hydrolase</keyword>
<dbReference type="Pfam" id="PF01546">
    <property type="entry name" value="Peptidase_M20"/>
    <property type="match status" value="1"/>
</dbReference>
<dbReference type="GO" id="GO:0006508">
    <property type="term" value="P:proteolysis"/>
    <property type="evidence" value="ECO:0007669"/>
    <property type="project" value="UniProtKB-KW"/>
</dbReference>
<dbReference type="GO" id="GO:0046872">
    <property type="term" value="F:metal ion binding"/>
    <property type="evidence" value="ECO:0007669"/>
    <property type="project" value="UniProtKB-KW"/>
</dbReference>
<evidence type="ECO:0000256" key="1">
    <source>
        <dbReference type="ARBA" id="ARBA00022670"/>
    </source>
</evidence>
<evidence type="ECO:0000256" key="3">
    <source>
        <dbReference type="ARBA" id="ARBA00022801"/>
    </source>
</evidence>
<keyword evidence="2" id="KW-0479">Metal-binding</keyword>
<proteinExistence type="predicted"/>
<dbReference type="GO" id="GO:0008233">
    <property type="term" value="F:peptidase activity"/>
    <property type="evidence" value="ECO:0007669"/>
    <property type="project" value="UniProtKB-KW"/>
</dbReference>
<keyword evidence="1" id="KW-0645">Protease</keyword>
<dbReference type="EMBL" id="LWDL01000031">
    <property type="protein sequence ID" value="OQW49786.1"/>
    <property type="molecule type" value="Genomic_DNA"/>
</dbReference>
<dbReference type="NCBIfam" id="NF006579">
    <property type="entry name" value="PRK09104.1"/>
    <property type="match status" value="1"/>
</dbReference>
<dbReference type="Pfam" id="PF07687">
    <property type="entry name" value="M20_dimer"/>
    <property type="match status" value="1"/>
</dbReference>
<name>A0A1W9HQU0_9HYPH</name>
<sequence>MNAIDPVLAKIDTNRHAALDRLFELLRIPSISTDPAFAADCRKAAEWLVSELKSLGFEASLRATPGHPMVVAHRRKPGARRVLFYGHYDVQPVDPLSLWATPPFEPHLKNGANGQQIMGRGAADDKGQVMTFIEAARGFIETHGDLPLDVTIFLEGEEESGSPSLNAFLQAAKDELKADLVLVCDTGMWDAGTPAITGSLRGLVGEEVIITCADRDLHSGGFGGPAQNPIRALAKVLAKLHDDAGKVTLPGFYDGVDEISADLKASWDKLPFDVAEFLGDVGLKTPAGEKGRTVLEMLWARPTCEMNGIVGGYTGDGFKTVLPAKASAKVSFRLVGRQNPQKIRDSFRTFVRDNLPADCQVEFRDHGASPGIVLPSGGAAFQNARAALSTEWGNEAFIIGGGGSIPVVGAFKEVLGMDSLLIGFGLDDDRIHSPNEKYELASFQRGARSWARVMAALAG</sequence>
<evidence type="ECO:0000313" key="5">
    <source>
        <dbReference type="EMBL" id="OQW49786.1"/>
    </source>
</evidence>
<dbReference type="NCBIfam" id="NF005914">
    <property type="entry name" value="PRK07907.1"/>
    <property type="match status" value="1"/>
</dbReference>
<dbReference type="Gene3D" id="3.30.70.360">
    <property type="match status" value="1"/>
</dbReference>